<dbReference type="EMBL" id="BAAAZN010000001">
    <property type="protein sequence ID" value="GAA3523747.1"/>
    <property type="molecule type" value="Genomic_DNA"/>
</dbReference>
<dbReference type="RefSeq" id="WP_344854335.1">
    <property type="nucleotide sequence ID" value="NZ_BAAAZN010000001.1"/>
</dbReference>
<dbReference type="InterPro" id="IPR037069">
    <property type="entry name" value="AcylCoA_DH/ox_N_sf"/>
</dbReference>
<evidence type="ECO:0000259" key="3">
    <source>
        <dbReference type="Pfam" id="PF02771"/>
    </source>
</evidence>
<dbReference type="PANTHER" id="PTHR48083">
    <property type="entry name" value="MEDIUM-CHAIN SPECIFIC ACYL-COA DEHYDROGENASE, MITOCHONDRIAL-RELATED"/>
    <property type="match status" value="1"/>
</dbReference>
<sequence length="373" mass="38493">MDGLPDEVANLAAVAARCAEDTERAGALAPEVVAAAKTSGLLRAGLPARLGGSEPTAAAVLRAAERVAEADASAGWCVSIAATSSLLGAYLPEDGGQEVFGDPAAVAFGVWAPQGRLTPAEGGVTVSGRWPFCSGVPHCDWGFLGGVRADTGQLVVAAMPAAELTIHDTWHTSGLRGTGSHDTSADEVFVPARRLLSVVDGPPADAGPLHRFPIFGFFAASIAAAALGNARGAITDLLELAVAKRPSGSRRTLAERSGTQGALGAAEAALRAAREFYYRAIDDAWLAAEESAVVPDPVRLALRLACTHAVRVSAEITRTAYDLGGGTAIYETSPLQRRFRDAHTATAHFQVNAATYELPGRLLLGLPADTTQL</sequence>
<dbReference type="SUPFAM" id="SSF47203">
    <property type="entry name" value="Acyl-CoA dehydrogenase C-terminal domain-like"/>
    <property type="match status" value="1"/>
</dbReference>
<evidence type="ECO:0000259" key="4">
    <source>
        <dbReference type="Pfam" id="PF08028"/>
    </source>
</evidence>
<accession>A0ABP6UXR9</accession>
<evidence type="ECO:0000256" key="2">
    <source>
        <dbReference type="ARBA" id="ARBA00049661"/>
    </source>
</evidence>
<organism evidence="5 6">
    <name type="scientific">Amycolatopsis ultiminotia</name>
    <dbReference type="NCBI Taxonomy" id="543629"/>
    <lineage>
        <taxon>Bacteria</taxon>
        <taxon>Bacillati</taxon>
        <taxon>Actinomycetota</taxon>
        <taxon>Actinomycetes</taxon>
        <taxon>Pseudonocardiales</taxon>
        <taxon>Pseudonocardiaceae</taxon>
        <taxon>Amycolatopsis</taxon>
    </lineage>
</organism>
<dbReference type="Pfam" id="PF08028">
    <property type="entry name" value="Acyl-CoA_dh_2"/>
    <property type="match status" value="1"/>
</dbReference>
<name>A0ABP6UXR9_9PSEU</name>
<dbReference type="PIRSF" id="PIRSF016578">
    <property type="entry name" value="HsaA"/>
    <property type="match status" value="1"/>
</dbReference>
<feature type="domain" description="Acyl-CoA dehydrogenase/oxidase N-terminal" evidence="3">
    <location>
        <begin position="15"/>
        <end position="91"/>
    </location>
</feature>
<evidence type="ECO:0000313" key="5">
    <source>
        <dbReference type="EMBL" id="GAA3523747.1"/>
    </source>
</evidence>
<dbReference type="InterPro" id="IPR036250">
    <property type="entry name" value="AcylCo_DH-like_C"/>
</dbReference>
<comment type="similarity">
    <text evidence="2">Belongs to the HpaH/HsaA monooxygenase family.</text>
</comment>
<proteinExistence type="inferred from homology"/>
<feature type="domain" description="Acyl-CoA dehydrogenase C-terminal" evidence="4">
    <location>
        <begin position="221"/>
        <end position="352"/>
    </location>
</feature>
<dbReference type="InterPro" id="IPR013107">
    <property type="entry name" value="Acyl-CoA_DH_C"/>
</dbReference>
<dbReference type="InterPro" id="IPR050741">
    <property type="entry name" value="Acyl-CoA_dehydrogenase"/>
</dbReference>
<dbReference type="PANTHER" id="PTHR48083:SF5">
    <property type="entry name" value="NRGC PROTEIN"/>
    <property type="match status" value="1"/>
</dbReference>
<dbReference type="InterPro" id="IPR046373">
    <property type="entry name" value="Acyl-CoA_Oxase/DH_mid-dom_sf"/>
</dbReference>
<dbReference type="Proteomes" id="UP001500689">
    <property type="component" value="Unassembled WGS sequence"/>
</dbReference>
<evidence type="ECO:0000256" key="1">
    <source>
        <dbReference type="ARBA" id="ARBA00023002"/>
    </source>
</evidence>
<dbReference type="Gene3D" id="2.40.110.10">
    <property type="entry name" value="Butyryl-CoA Dehydrogenase, subunit A, domain 2"/>
    <property type="match status" value="1"/>
</dbReference>
<dbReference type="SUPFAM" id="SSF56645">
    <property type="entry name" value="Acyl-CoA dehydrogenase NM domain-like"/>
    <property type="match status" value="1"/>
</dbReference>
<dbReference type="Gene3D" id="1.10.540.10">
    <property type="entry name" value="Acyl-CoA dehydrogenase/oxidase, N-terminal domain"/>
    <property type="match status" value="1"/>
</dbReference>
<protein>
    <submittedName>
        <fullName evidence="5">Acyl-CoA dehydrogenase family protein</fullName>
    </submittedName>
</protein>
<gene>
    <name evidence="5" type="ORF">GCM10022222_02400</name>
</gene>
<dbReference type="Pfam" id="PF02771">
    <property type="entry name" value="Acyl-CoA_dh_N"/>
    <property type="match status" value="1"/>
</dbReference>
<keyword evidence="6" id="KW-1185">Reference proteome</keyword>
<reference evidence="6" key="1">
    <citation type="journal article" date="2019" name="Int. J. Syst. Evol. Microbiol.">
        <title>The Global Catalogue of Microorganisms (GCM) 10K type strain sequencing project: providing services to taxonomists for standard genome sequencing and annotation.</title>
        <authorList>
            <consortium name="The Broad Institute Genomics Platform"/>
            <consortium name="The Broad Institute Genome Sequencing Center for Infectious Disease"/>
            <person name="Wu L."/>
            <person name="Ma J."/>
        </authorList>
    </citation>
    <scope>NUCLEOTIDE SEQUENCE [LARGE SCALE GENOMIC DNA]</scope>
    <source>
        <strain evidence="6">JCM 16898</strain>
    </source>
</reference>
<dbReference type="InterPro" id="IPR009100">
    <property type="entry name" value="AcylCoA_DH/oxidase_NM_dom_sf"/>
</dbReference>
<dbReference type="Gene3D" id="1.20.140.10">
    <property type="entry name" value="Butyryl-CoA Dehydrogenase, subunit A, domain 3"/>
    <property type="match status" value="1"/>
</dbReference>
<keyword evidence="1" id="KW-0560">Oxidoreductase</keyword>
<evidence type="ECO:0000313" key="6">
    <source>
        <dbReference type="Proteomes" id="UP001500689"/>
    </source>
</evidence>
<comment type="caution">
    <text evidence="5">The sequence shown here is derived from an EMBL/GenBank/DDBJ whole genome shotgun (WGS) entry which is preliminary data.</text>
</comment>
<dbReference type="InterPro" id="IPR013786">
    <property type="entry name" value="AcylCoA_DH/ox_N"/>
</dbReference>